<feature type="transmembrane region" description="Helical" evidence="1">
    <location>
        <begin position="32"/>
        <end position="50"/>
    </location>
</feature>
<dbReference type="EMBL" id="JSYL01000001">
    <property type="protein sequence ID" value="KIA90474.1"/>
    <property type="molecule type" value="Genomic_DNA"/>
</dbReference>
<dbReference type="STRING" id="266749.SAMN05421876_101368"/>
<keyword evidence="2" id="KW-0808">Transferase</keyword>
<comment type="caution">
    <text evidence="2">The sequence shown here is derived from an EMBL/GenBank/DDBJ whole genome shotgun (WGS) entry which is preliminary data.</text>
</comment>
<evidence type="ECO:0000313" key="3">
    <source>
        <dbReference type="Proteomes" id="UP000031473"/>
    </source>
</evidence>
<dbReference type="GO" id="GO:0016779">
    <property type="term" value="F:nucleotidyltransferase activity"/>
    <property type="evidence" value="ECO:0007669"/>
    <property type="project" value="UniProtKB-KW"/>
</dbReference>
<keyword evidence="1" id="KW-0812">Transmembrane</keyword>
<accession>A0A0C1FRE8</accession>
<protein>
    <submittedName>
        <fullName evidence="2">Phosphatidate cytidylyltransferase</fullName>
    </submittedName>
</protein>
<dbReference type="OrthoDB" id="1274696at2"/>
<reference evidence="2 3" key="1">
    <citation type="submission" date="2014-10" db="EMBL/GenBank/DDBJ databases">
        <title>Kaistella jeonii genome.</title>
        <authorList>
            <person name="Clayton J.T."/>
            <person name="Newman J.D."/>
        </authorList>
    </citation>
    <scope>NUCLEOTIDE SEQUENCE [LARGE SCALE GENOMIC DNA]</scope>
    <source>
        <strain evidence="2 3">DSM 17048</strain>
    </source>
</reference>
<gene>
    <name evidence="2" type="ORF">OA86_00825</name>
</gene>
<keyword evidence="2" id="KW-0548">Nucleotidyltransferase</keyword>
<keyword evidence="1" id="KW-0472">Membrane</keyword>
<dbReference type="Proteomes" id="UP000031473">
    <property type="component" value="Unassembled WGS sequence"/>
</dbReference>
<keyword evidence="1" id="KW-1133">Transmembrane helix</keyword>
<evidence type="ECO:0000313" key="2">
    <source>
        <dbReference type="EMBL" id="KIA90474.1"/>
    </source>
</evidence>
<dbReference type="AlphaFoldDB" id="A0A0C1FRE8"/>
<dbReference type="RefSeq" id="WP_039347377.1">
    <property type="nucleotide sequence ID" value="NZ_FOLA01000001.1"/>
</dbReference>
<name>A0A0C1FRE8_9FLAO</name>
<organism evidence="2 3">
    <name type="scientific">Kaistella jeonii</name>
    <dbReference type="NCBI Taxonomy" id="266749"/>
    <lineage>
        <taxon>Bacteria</taxon>
        <taxon>Pseudomonadati</taxon>
        <taxon>Bacteroidota</taxon>
        <taxon>Flavobacteriia</taxon>
        <taxon>Flavobacteriales</taxon>
        <taxon>Weeksellaceae</taxon>
        <taxon>Chryseobacterium group</taxon>
        <taxon>Kaistella</taxon>
    </lineage>
</organism>
<sequence length="54" mass="6010">MKKFTLLSLAVFAFLSLTSCEAIGTIFKAGMWWAFILIAAVVGLIIWLFTRGKN</sequence>
<dbReference type="PROSITE" id="PS51257">
    <property type="entry name" value="PROKAR_LIPOPROTEIN"/>
    <property type="match status" value="1"/>
</dbReference>
<keyword evidence="3" id="KW-1185">Reference proteome</keyword>
<proteinExistence type="predicted"/>
<evidence type="ECO:0000256" key="1">
    <source>
        <dbReference type="SAM" id="Phobius"/>
    </source>
</evidence>